<evidence type="ECO:0000256" key="7">
    <source>
        <dbReference type="ARBA" id="ARBA00023237"/>
    </source>
</evidence>
<dbReference type="InterPro" id="IPR051906">
    <property type="entry name" value="TolC-like"/>
</dbReference>
<evidence type="ECO:0000313" key="9">
    <source>
        <dbReference type="Proteomes" id="UP000184048"/>
    </source>
</evidence>
<name>A0A1M4SEX2_9BACT</name>
<proteinExistence type="inferred from homology"/>
<evidence type="ECO:0000313" key="8">
    <source>
        <dbReference type="EMBL" id="SHE30746.1"/>
    </source>
</evidence>
<evidence type="ECO:0000256" key="6">
    <source>
        <dbReference type="ARBA" id="ARBA00023136"/>
    </source>
</evidence>
<sequence>MKPVRKYGLLIIAFLLTAGINAQVKDSLKGWTLTDCINYAGDHNLQVRTLRLNGQAAEQELLLARGLKIPSLSFNLSNVFNHANNPVSDHNLVSQLTSSGVYALSSTLVIWNDNFINKTIEQRKLSMELANLQVEQSLNNMTLQITQYYLSILLDKENIQYFKDLVSTSEARVQQGEIFYKAGSMAKKELLQLQAQLASDRYLLVQIQNAIRKSLLLLKQSLQLPADLSFDIATPDTLVVIKNLLPFFEVRQAALNNFPDMKIGKISAEIASLDIVKASAGFKPMLSASGNLATGYSNVLTNAVAPKTGYFTQTGDNFYQRIGLTLSIPIFSNYVNKVNRAKATIAYKESLLNWQNDQLVLSQAVEQAYLQASNAIQSYRAASEQLNAATESYRISNEQFRLGAINSYDLLQQRNQYVQAVQAFTQAKYSAVLQQKIYEFYLGQPIRLQ</sequence>
<dbReference type="GO" id="GO:0009279">
    <property type="term" value="C:cell outer membrane"/>
    <property type="evidence" value="ECO:0007669"/>
    <property type="project" value="UniProtKB-SubCell"/>
</dbReference>
<dbReference type="PANTHER" id="PTHR30026:SF20">
    <property type="entry name" value="OUTER MEMBRANE PROTEIN TOLC"/>
    <property type="match status" value="1"/>
</dbReference>
<evidence type="ECO:0000256" key="5">
    <source>
        <dbReference type="ARBA" id="ARBA00022692"/>
    </source>
</evidence>
<keyword evidence="5" id="KW-0812">Transmembrane</keyword>
<dbReference type="RefSeq" id="WP_072833276.1">
    <property type="nucleotide sequence ID" value="NZ_FQUU01000001.1"/>
</dbReference>
<dbReference type="Pfam" id="PF02321">
    <property type="entry name" value="OEP"/>
    <property type="match status" value="1"/>
</dbReference>
<dbReference type="SUPFAM" id="SSF56954">
    <property type="entry name" value="Outer membrane efflux proteins (OEP)"/>
    <property type="match status" value="1"/>
</dbReference>
<accession>A0A1M4SEX2</accession>
<dbReference type="GO" id="GO:0015288">
    <property type="term" value="F:porin activity"/>
    <property type="evidence" value="ECO:0007669"/>
    <property type="project" value="TreeGrafter"/>
</dbReference>
<reference evidence="8 9" key="1">
    <citation type="submission" date="2016-11" db="EMBL/GenBank/DDBJ databases">
        <authorList>
            <person name="Jaros S."/>
            <person name="Januszkiewicz K."/>
            <person name="Wedrychowicz H."/>
        </authorList>
    </citation>
    <scope>NUCLEOTIDE SEQUENCE [LARGE SCALE GENOMIC DNA]</scope>
    <source>
        <strain evidence="8 9">DSM 18119</strain>
    </source>
</reference>
<dbReference type="GO" id="GO:1990281">
    <property type="term" value="C:efflux pump complex"/>
    <property type="evidence" value="ECO:0007669"/>
    <property type="project" value="TreeGrafter"/>
</dbReference>
<keyword evidence="4" id="KW-1134">Transmembrane beta strand</keyword>
<organism evidence="8 9">
    <name type="scientific">Flavisolibacter ginsengisoli DSM 18119</name>
    <dbReference type="NCBI Taxonomy" id="1121884"/>
    <lineage>
        <taxon>Bacteria</taxon>
        <taxon>Pseudomonadati</taxon>
        <taxon>Bacteroidota</taxon>
        <taxon>Chitinophagia</taxon>
        <taxon>Chitinophagales</taxon>
        <taxon>Chitinophagaceae</taxon>
        <taxon>Flavisolibacter</taxon>
    </lineage>
</organism>
<keyword evidence="9" id="KW-1185">Reference proteome</keyword>
<protein>
    <submittedName>
        <fullName evidence="8">Outer membrane protein</fullName>
    </submittedName>
</protein>
<dbReference type="Gene3D" id="1.20.1600.10">
    <property type="entry name" value="Outer membrane efflux proteins (OEP)"/>
    <property type="match status" value="1"/>
</dbReference>
<gene>
    <name evidence="8" type="ORF">SAMN02745131_00092</name>
</gene>
<dbReference type="OrthoDB" id="9811587at2"/>
<keyword evidence="3" id="KW-0813">Transport</keyword>
<keyword evidence="7" id="KW-0998">Cell outer membrane</keyword>
<dbReference type="InterPro" id="IPR003423">
    <property type="entry name" value="OMP_efflux"/>
</dbReference>
<evidence type="ECO:0000256" key="2">
    <source>
        <dbReference type="ARBA" id="ARBA00007613"/>
    </source>
</evidence>
<comment type="similarity">
    <text evidence="2">Belongs to the outer membrane factor (OMF) (TC 1.B.17) family.</text>
</comment>
<dbReference type="STRING" id="1121884.SAMN02745131_00092"/>
<keyword evidence="6" id="KW-0472">Membrane</keyword>
<dbReference type="AlphaFoldDB" id="A0A1M4SEX2"/>
<dbReference type="GO" id="GO:0015562">
    <property type="term" value="F:efflux transmembrane transporter activity"/>
    <property type="evidence" value="ECO:0007669"/>
    <property type="project" value="InterPro"/>
</dbReference>
<evidence type="ECO:0000256" key="3">
    <source>
        <dbReference type="ARBA" id="ARBA00022448"/>
    </source>
</evidence>
<dbReference type="Proteomes" id="UP000184048">
    <property type="component" value="Unassembled WGS sequence"/>
</dbReference>
<evidence type="ECO:0000256" key="4">
    <source>
        <dbReference type="ARBA" id="ARBA00022452"/>
    </source>
</evidence>
<dbReference type="PANTHER" id="PTHR30026">
    <property type="entry name" value="OUTER MEMBRANE PROTEIN TOLC"/>
    <property type="match status" value="1"/>
</dbReference>
<dbReference type="EMBL" id="FQUU01000001">
    <property type="protein sequence ID" value="SHE30746.1"/>
    <property type="molecule type" value="Genomic_DNA"/>
</dbReference>
<evidence type="ECO:0000256" key="1">
    <source>
        <dbReference type="ARBA" id="ARBA00004442"/>
    </source>
</evidence>
<comment type="subcellular location">
    <subcellularLocation>
        <location evidence="1">Cell outer membrane</location>
    </subcellularLocation>
</comment>